<comment type="caution">
    <text evidence="1">The sequence shown here is derived from an EMBL/GenBank/DDBJ whole genome shotgun (WGS) entry which is preliminary data.</text>
</comment>
<evidence type="ECO:0000313" key="2">
    <source>
        <dbReference type="Proteomes" id="UP001060085"/>
    </source>
</evidence>
<name>A0ACB9ZKE4_CATRO</name>
<accession>A0ACB9ZKE4</accession>
<evidence type="ECO:0000313" key="1">
    <source>
        <dbReference type="EMBL" id="KAI5647291.1"/>
    </source>
</evidence>
<dbReference type="EMBL" id="CM044708">
    <property type="protein sequence ID" value="KAI5647291.1"/>
    <property type="molecule type" value="Genomic_DNA"/>
</dbReference>
<organism evidence="1 2">
    <name type="scientific">Catharanthus roseus</name>
    <name type="common">Madagascar periwinkle</name>
    <name type="synonym">Vinca rosea</name>
    <dbReference type="NCBI Taxonomy" id="4058"/>
    <lineage>
        <taxon>Eukaryota</taxon>
        <taxon>Viridiplantae</taxon>
        <taxon>Streptophyta</taxon>
        <taxon>Embryophyta</taxon>
        <taxon>Tracheophyta</taxon>
        <taxon>Spermatophyta</taxon>
        <taxon>Magnoliopsida</taxon>
        <taxon>eudicotyledons</taxon>
        <taxon>Gunneridae</taxon>
        <taxon>Pentapetalae</taxon>
        <taxon>asterids</taxon>
        <taxon>lamiids</taxon>
        <taxon>Gentianales</taxon>
        <taxon>Apocynaceae</taxon>
        <taxon>Rauvolfioideae</taxon>
        <taxon>Vinceae</taxon>
        <taxon>Catharanthinae</taxon>
        <taxon>Catharanthus</taxon>
    </lineage>
</organism>
<gene>
    <name evidence="1" type="ORF">M9H77_33296</name>
</gene>
<keyword evidence="2" id="KW-1185">Reference proteome</keyword>
<sequence length="835" mass="90795">MNFGAFLDNNSGNGGNGGAKIVADIPYSDTTNNNTNMPTSAIAQQRLISHQPLAKSMFSSPGLSLALQTSMEGQGEVGRMAENYESNSTIGGRRSREEEHESRSGSDNMDGASGDDQDAADKPPRKKRYHRHTPQQIQELEALFKECPHPDEKQRLELSKRLCLETRQVKFWFQNRRTQMKTQLERHENSILRQENDKLRAENMSIREAMRNPICTNCGGPAIIGEVSLEEQHLRIENARLKDELDRVCALAGKFLGRPIHSPTTSMAALPNSSLELGVGGNGFGALSCVPTTLPLVPPDFGVGISNPLPVRGPNSSSATGIERSLERSMYLELALAAMDELVKMAQSDEPLWLRSLEGGREILNHEEYMRTFTPCIGMKPNGFVSEASRETGMVIINSLALVETLMDANKWAEMFPCLIARSSTTDVISNGMGGTRNGALQLMHAELQVLSPLVPVREVNFLRFCKQHAEGVWAVVDVSIDSIREPSSAAPTFPHSRRLPSGCVVQDMPNGYSKVTWVEHADYDESFIHQLYRSLISAGMGFGAQRWIATLQRQSECLAILMSSTVPARDHSAAITASGRRSMLKLAQRMTDNFCAGVCASTVHKWNKLSATNVDEDVRVMTRKSVDDPGEPPGIVLSAATSVWLPVSPQRLFDFLRDERLRSEWDILSNGGPMQEMAHIAKGQDHGNCVSLLRASAMNANQSSMLILQETCTDAAGSLVVYAPVDIPAMHVVMNGGDSAYVALLPSGFAIVPDGPGSRGPTLPNGLTTNGPTSNGGGGPNSHNRVSGSLLTVAFQILVNSLPTAKLTVESVETVNNLISCTVQKIKAALHCEN</sequence>
<proteinExistence type="predicted"/>
<dbReference type="Proteomes" id="UP001060085">
    <property type="component" value="Linkage Group LG08"/>
</dbReference>
<protein>
    <submittedName>
        <fullName evidence="1">Uncharacterized protein</fullName>
    </submittedName>
</protein>
<reference evidence="2" key="1">
    <citation type="journal article" date="2023" name="Nat. Plants">
        <title>Single-cell RNA sequencing provides a high-resolution roadmap for understanding the multicellular compartmentation of specialized metabolism.</title>
        <authorList>
            <person name="Sun S."/>
            <person name="Shen X."/>
            <person name="Li Y."/>
            <person name="Li Y."/>
            <person name="Wang S."/>
            <person name="Li R."/>
            <person name="Zhang H."/>
            <person name="Shen G."/>
            <person name="Guo B."/>
            <person name="Wei J."/>
            <person name="Xu J."/>
            <person name="St-Pierre B."/>
            <person name="Chen S."/>
            <person name="Sun C."/>
        </authorList>
    </citation>
    <scope>NUCLEOTIDE SEQUENCE [LARGE SCALE GENOMIC DNA]</scope>
</reference>